<evidence type="ECO:0000313" key="5">
    <source>
        <dbReference type="EMBL" id="SEM38296.1"/>
    </source>
</evidence>
<keyword evidence="3" id="KW-0804">Transcription</keyword>
<dbReference type="PANTHER" id="PTHR43280">
    <property type="entry name" value="ARAC-FAMILY TRANSCRIPTIONAL REGULATOR"/>
    <property type="match status" value="1"/>
</dbReference>
<dbReference type="SUPFAM" id="SSF46689">
    <property type="entry name" value="Homeodomain-like"/>
    <property type="match status" value="1"/>
</dbReference>
<dbReference type="Gene3D" id="1.10.10.60">
    <property type="entry name" value="Homeodomain-like"/>
    <property type="match status" value="1"/>
</dbReference>
<dbReference type="InterPro" id="IPR020449">
    <property type="entry name" value="Tscrpt_reg_AraC-type_HTH"/>
</dbReference>
<keyword evidence="1" id="KW-0805">Transcription regulation</keyword>
<dbReference type="SMART" id="SM00342">
    <property type="entry name" value="HTH_ARAC"/>
    <property type="match status" value="1"/>
</dbReference>
<reference evidence="5 6" key="1">
    <citation type="submission" date="2016-10" db="EMBL/GenBank/DDBJ databases">
        <authorList>
            <person name="de Groot N.N."/>
        </authorList>
    </citation>
    <scope>NUCLEOTIDE SEQUENCE [LARGE SCALE GENOMIC DNA]</scope>
    <source>
        <strain evidence="5 6">DSM 21039</strain>
    </source>
</reference>
<evidence type="ECO:0000313" key="6">
    <source>
        <dbReference type="Proteomes" id="UP000198984"/>
    </source>
</evidence>
<dbReference type="OrthoDB" id="651776at2"/>
<dbReference type="InterPro" id="IPR009057">
    <property type="entry name" value="Homeodomain-like_sf"/>
</dbReference>
<dbReference type="AlphaFoldDB" id="A0A1H7XWH3"/>
<dbReference type="GO" id="GO:0043565">
    <property type="term" value="F:sequence-specific DNA binding"/>
    <property type="evidence" value="ECO:0007669"/>
    <property type="project" value="InterPro"/>
</dbReference>
<sequence length="333" mass="38135">MQISNTPQQVHDTGEAVPVPKVLKERLVSWATIICKEYDFGNIIIQELKTADYNIYITVFNITKPVKLYVCWEKPTVALQYTREGEIICRLNNRDKVLLEASRYHLFYLTNGSYSLHPPCGISESMHIEIGPAYLKDLLSAHTPLQKMMQNLYDANTTGGVLFPARMNGKVKNILHEIYQSNKTGHSLYLEMKAHIYRLLSAYDEEITLTHYLDSIQASKTAKTILAVKHYIIEYPHIHECSLDSLAKRFTISPSALKVNFKKQCDISLGDFVQQQCILKALQLVLLDIDAIRDIALQLGYTDVSNFSRAFRNYMGCSPNEMRLYPERYKNGV</sequence>
<dbReference type="GO" id="GO:0003700">
    <property type="term" value="F:DNA-binding transcription factor activity"/>
    <property type="evidence" value="ECO:0007669"/>
    <property type="project" value="InterPro"/>
</dbReference>
<name>A0A1H7XWH3_9BACT</name>
<dbReference type="RefSeq" id="WP_089914915.1">
    <property type="nucleotide sequence ID" value="NZ_FOBB01000004.1"/>
</dbReference>
<dbReference type="PROSITE" id="PS01124">
    <property type="entry name" value="HTH_ARAC_FAMILY_2"/>
    <property type="match status" value="1"/>
</dbReference>
<evidence type="ECO:0000256" key="3">
    <source>
        <dbReference type="ARBA" id="ARBA00023163"/>
    </source>
</evidence>
<dbReference type="EMBL" id="FOBB01000004">
    <property type="protein sequence ID" value="SEM38296.1"/>
    <property type="molecule type" value="Genomic_DNA"/>
</dbReference>
<dbReference type="InterPro" id="IPR018060">
    <property type="entry name" value="HTH_AraC"/>
</dbReference>
<keyword evidence="2 5" id="KW-0238">DNA-binding</keyword>
<keyword evidence="6" id="KW-1185">Reference proteome</keyword>
<evidence type="ECO:0000256" key="2">
    <source>
        <dbReference type="ARBA" id="ARBA00023125"/>
    </source>
</evidence>
<gene>
    <name evidence="5" type="ORF">SAMN04488505_104229</name>
</gene>
<protein>
    <submittedName>
        <fullName evidence="5">AraC-type DNA-binding protein</fullName>
    </submittedName>
</protein>
<accession>A0A1H7XWH3</accession>
<dbReference type="Proteomes" id="UP000198984">
    <property type="component" value="Unassembled WGS sequence"/>
</dbReference>
<dbReference type="STRING" id="573321.SAMN04488505_104229"/>
<dbReference type="PRINTS" id="PR00032">
    <property type="entry name" value="HTHARAC"/>
</dbReference>
<feature type="domain" description="HTH araC/xylS-type" evidence="4">
    <location>
        <begin position="226"/>
        <end position="325"/>
    </location>
</feature>
<evidence type="ECO:0000259" key="4">
    <source>
        <dbReference type="PROSITE" id="PS01124"/>
    </source>
</evidence>
<dbReference type="Pfam" id="PF12833">
    <property type="entry name" value="HTH_18"/>
    <property type="match status" value="1"/>
</dbReference>
<organism evidence="5 6">
    <name type="scientific">Chitinophaga rupis</name>
    <dbReference type="NCBI Taxonomy" id="573321"/>
    <lineage>
        <taxon>Bacteria</taxon>
        <taxon>Pseudomonadati</taxon>
        <taxon>Bacteroidota</taxon>
        <taxon>Chitinophagia</taxon>
        <taxon>Chitinophagales</taxon>
        <taxon>Chitinophagaceae</taxon>
        <taxon>Chitinophaga</taxon>
    </lineage>
</organism>
<evidence type="ECO:0000256" key="1">
    <source>
        <dbReference type="ARBA" id="ARBA00023015"/>
    </source>
</evidence>
<dbReference type="PANTHER" id="PTHR43280:SF2">
    <property type="entry name" value="HTH-TYPE TRANSCRIPTIONAL REGULATOR EXSA"/>
    <property type="match status" value="1"/>
</dbReference>
<proteinExistence type="predicted"/>